<comment type="similarity">
    <text evidence="2">Belongs to the UPF0496 family.</text>
</comment>
<dbReference type="PANTHER" id="PTHR31113:SF32">
    <property type="entry name" value="UPF0496 PLANT-LIKE PROTEIN"/>
    <property type="match status" value="1"/>
</dbReference>
<dbReference type="AlphaFoldDB" id="A0A833QGL1"/>
<protein>
    <submittedName>
        <fullName evidence="6">Uncharacterized protein</fullName>
    </submittedName>
</protein>
<comment type="subcellular location">
    <subcellularLocation>
        <location evidence="1">Membrane</location>
    </subcellularLocation>
</comment>
<dbReference type="GO" id="GO:0016020">
    <property type="term" value="C:membrane"/>
    <property type="evidence" value="ECO:0007669"/>
    <property type="project" value="UniProtKB-SubCell"/>
</dbReference>
<keyword evidence="3" id="KW-0812">Transmembrane</keyword>
<evidence type="ECO:0000256" key="2">
    <source>
        <dbReference type="ARBA" id="ARBA00009074"/>
    </source>
</evidence>
<dbReference type="OrthoDB" id="679959at2759"/>
<keyword evidence="4" id="KW-1133">Transmembrane helix</keyword>
<dbReference type="PANTHER" id="PTHR31113">
    <property type="entry name" value="UPF0496 PROTEIN 3-RELATED"/>
    <property type="match status" value="1"/>
</dbReference>
<evidence type="ECO:0000256" key="5">
    <source>
        <dbReference type="ARBA" id="ARBA00023136"/>
    </source>
</evidence>
<gene>
    <name evidence="6" type="ORF">FCM35_KLT12074</name>
</gene>
<dbReference type="InterPro" id="IPR007749">
    <property type="entry name" value="DUF677"/>
</dbReference>
<comment type="caution">
    <text evidence="6">The sequence shown here is derived from an EMBL/GenBank/DDBJ whole genome shotgun (WGS) entry which is preliminary data.</text>
</comment>
<sequence length="161" mass="18083">MGCKLSTSINNSTSSEFTTLLRSYSAQCRSDPQIQSFDANLQQRTTRVLSSGASGTGPVQSLFFSSLLVVTGDLLDLNREMVPMLLDARKDIWNSPDLFQLVKEYFNTSIESLEFCNCLESCLKRARDSQTSIQLALNKFEEQSCDQENNFSLTLQELEIV</sequence>
<accession>A0A833QGL1</accession>
<dbReference type="EMBL" id="SWLB01000023">
    <property type="protein sequence ID" value="KAF3323343.1"/>
    <property type="molecule type" value="Genomic_DNA"/>
</dbReference>
<keyword evidence="7" id="KW-1185">Reference proteome</keyword>
<keyword evidence="5" id="KW-0472">Membrane</keyword>
<name>A0A833QGL1_9POAL</name>
<evidence type="ECO:0000256" key="3">
    <source>
        <dbReference type="ARBA" id="ARBA00022692"/>
    </source>
</evidence>
<evidence type="ECO:0000256" key="1">
    <source>
        <dbReference type="ARBA" id="ARBA00004370"/>
    </source>
</evidence>
<evidence type="ECO:0000313" key="6">
    <source>
        <dbReference type="EMBL" id="KAF3323343.1"/>
    </source>
</evidence>
<proteinExistence type="inferred from homology"/>
<evidence type="ECO:0000256" key="4">
    <source>
        <dbReference type="ARBA" id="ARBA00022989"/>
    </source>
</evidence>
<dbReference type="Proteomes" id="UP000623129">
    <property type="component" value="Unassembled WGS sequence"/>
</dbReference>
<reference evidence="6" key="1">
    <citation type="submission" date="2020-01" db="EMBL/GenBank/DDBJ databases">
        <title>Genome sequence of Kobresia littledalei, the first chromosome-level genome in the family Cyperaceae.</title>
        <authorList>
            <person name="Qu G."/>
        </authorList>
    </citation>
    <scope>NUCLEOTIDE SEQUENCE</scope>
    <source>
        <strain evidence="6">C.B.Clarke</strain>
        <tissue evidence="6">Leaf</tissue>
    </source>
</reference>
<evidence type="ECO:0000313" key="7">
    <source>
        <dbReference type="Proteomes" id="UP000623129"/>
    </source>
</evidence>
<dbReference type="Pfam" id="PF05055">
    <property type="entry name" value="DUF677"/>
    <property type="match status" value="1"/>
</dbReference>
<organism evidence="6 7">
    <name type="scientific">Carex littledalei</name>
    <dbReference type="NCBI Taxonomy" id="544730"/>
    <lineage>
        <taxon>Eukaryota</taxon>
        <taxon>Viridiplantae</taxon>
        <taxon>Streptophyta</taxon>
        <taxon>Embryophyta</taxon>
        <taxon>Tracheophyta</taxon>
        <taxon>Spermatophyta</taxon>
        <taxon>Magnoliopsida</taxon>
        <taxon>Liliopsida</taxon>
        <taxon>Poales</taxon>
        <taxon>Cyperaceae</taxon>
        <taxon>Cyperoideae</taxon>
        <taxon>Cariceae</taxon>
        <taxon>Carex</taxon>
        <taxon>Carex subgen. Euthyceras</taxon>
    </lineage>
</organism>